<keyword evidence="3" id="KW-1185">Reference proteome</keyword>
<dbReference type="RefSeq" id="WP_118918341.1">
    <property type="nucleotide sequence ID" value="NZ_CP032097.1"/>
</dbReference>
<dbReference type="KEGG" id="aell:AELL_2591"/>
<dbReference type="EMBL" id="NXIG01000003">
    <property type="protein sequence ID" value="RXI31955.1"/>
    <property type="molecule type" value="Genomic_DNA"/>
</dbReference>
<name>A0A347UBH0_9BACT</name>
<gene>
    <name evidence="1" type="ORF">AELL_2591</name>
    <name evidence="2" type="ORF">CP962_04020</name>
</gene>
<organism evidence="2 4">
    <name type="scientific">Arcobacter ellisii</name>
    <dbReference type="NCBI Taxonomy" id="913109"/>
    <lineage>
        <taxon>Bacteria</taxon>
        <taxon>Pseudomonadati</taxon>
        <taxon>Campylobacterota</taxon>
        <taxon>Epsilonproteobacteria</taxon>
        <taxon>Campylobacterales</taxon>
        <taxon>Arcobacteraceae</taxon>
        <taxon>Arcobacter</taxon>
    </lineage>
</organism>
<dbReference type="AlphaFoldDB" id="A0A347UBH0"/>
<proteinExistence type="predicted"/>
<sequence length="157" mass="18562">MIKDNFTNLLNNSSLEELSTLLEKEIIQSNEADFWREKTIPFFEAVLSVLLPLKEQNLLFNPEGKIVEKLDSTLFFRWSDLVCLRILYFIIKQSNEKQQLLRTGYQNKTYQIINIEKLENYLYSNRINISDEDILDFPISIYNLHIGINSIIKNLLK</sequence>
<reference evidence="1 3" key="2">
    <citation type="submission" date="2018-08" db="EMBL/GenBank/DDBJ databases">
        <title>Complete genome of the Arcobacter ellisii type strain LMG 26155.</title>
        <authorList>
            <person name="Miller W.G."/>
            <person name="Yee E."/>
            <person name="Bono J.L."/>
        </authorList>
    </citation>
    <scope>NUCLEOTIDE SEQUENCE [LARGE SCALE GENOMIC DNA]</scope>
    <source>
        <strain evidence="1 3">LMG 26155</strain>
    </source>
</reference>
<evidence type="ECO:0000313" key="4">
    <source>
        <dbReference type="Proteomes" id="UP000290588"/>
    </source>
</evidence>
<dbReference type="OrthoDB" id="5366093at2"/>
<dbReference type="Proteomes" id="UP000262582">
    <property type="component" value="Chromosome"/>
</dbReference>
<protein>
    <submittedName>
        <fullName evidence="2">Uncharacterized protein</fullName>
    </submittedName>
</protein>
<reference evidence="2 4" key="1">
    <citation type="submission" date="2017-09" db="EMBL/GenBank/DDBJ databases">
        <title>Genomics of the genus Arcobacter.</title>
        <authorList>
            <person name="Perez-Cataluna A."/>
            <person name="Figueras M.J."/>
            <person name="Salas-Masso N."/>
        </authorList>
    </citation>
    <scope>NUCLEOTIDE SEQUENCE [LARGE SCALE GENOMIC DNA]</scope>
    <source>
        <strain evidence="2 4">CECT 7837</strain>
    </source>
</reference>
<dbReference type="Proteomes" id="UP000290588">
    <property type="component" value="Unassembled WGS sequence"/>
</dbReference>
<accession>A0A347UBH0</accession>
<evidence type="ECO:0000313" key="3">
    <source>
        <dbReference type="Proteomes" id="UP000262582"/>
    </source>
</evidence>
<evidence type="ECO:0000313" key="1">
    <source>
        <dbReference type="EMBL" id="AXX96198.1"/>
    </source>
</evidence>
<evidence type="ECO:0000313" key="2">
    <source>
        <dbReference type="EMBL" id="RXI31955.1"/>
    </source>
</evidence>
<dbReference type="EMBL" id="CP032097">
    <property type="protein sequence ID" value="AXX96198.1"/>
    <property type="molecule type" value="Genomic_DNA"/>
</dbReference>